<feature type="compositionally biased region" description="Low complexity" evidence="1">
    <location>
        <begin position="33"/>
        <end position="59"/>
    </location>
</feature>
<reference evidence="2 3" key="1">
    <citation type="submission" date="2024-03" db="EMBL/GenBank/DDBJ databases">
        <title>Human intestinal bacterial collection.</title>
        <authorList>
            <person name="Pauvert C."/>
            <person name="Hitch T.C.A."/>
            <person name="Clavel T."/>
        </authorList>
    </citation>
    <scope>NUCLEOTIDE SEQUENCE [LARGE SCALE GENOMIC DNA]</scope>
    <source>
        <strain evidence="2 3">CLA-AP-H29</strain>
    </source>
</reference>
<organism evidence="2 3">
    <name type="scientific">Pseudoflavonifractor intestinihominis</name>
    <dbReference type="NCBI Taxonomy" id="3133171"/>
    <lineage>
        <taxon>Bacteria</taxon>
        <taxon>Bacillati</taxon>
        <taxon>Bacillota</taxon>
        <taxon>Clostridia</taxon>
        <taxon>Eubacteriales</taxon>
        <taxon>Oscillospiraceae</taxon>
        <taxon>Pseudoflavonifractor</taxon>
    </lineage>
</organism>
<sequence>MKKITNILLLVLLAAVIVLAAAVIYLYQRDGSPSSPVSGTPSASQSESITVGTPAPSGGEAEGGDSSGDTNGPEVGTPAESGGEDAQAAVTELRCSAALGAVKIVEGAEFGLSEGSEAECEAYIEDNAYVVSASTTQDIPIVVTVPEGITFEQVTLTASGGNLTVEGIDTEALSTSCTQGAIYYSGRLDGSADVEHLQGQTVLQLEGASSDYNFELEYSLGHIQVGDLSLGGPKGSRSIDNGSEKTIQVYCTMGDVSVLFQ</sequence>
<evidence type="ECO:0008006" key="4">
    <source>
        <dbReference type="Google" id="ProtNLM"/>
    </source>
</evidence>
<keyword evidence="3" id="KW-1185">Reference proteome</keyword>
<gene>
    <name evidence="2" type="ORF">WMO64_07265</name>
</gene>
<evidence type="ECO:0000256" key="1">
    <source>
        <dbReference type="SAM" id="MobiDB-lite"/>
    </source>
</evidence>
<name>A0ABV1E965_9FIRM</name>
<accession>A0ABV1E965</accession>
<dbReference type="EMBL" id="JBBMFK010000009">
    <property type="protein sequence ID" value="MEQ2443265.1"/>
    <property type="molecule type" value="Genomic_DNA"/>
</dbReference>
<evidence type="ECO:0000313" key="3">
    <source>
        <dbReference type="Proteomes" id="UP001464378"/>
    </source>
</evidence>
<feature type="region of interest" description="Disordered" evidence="1">
    <location>
        <begin position="33"/>
        <end position="87"/>
    </location>
</feature>
<dbReference type="RefSeq" id="WP_349231549.1">
    <property type="nucleotide sequence ID" value="NZ_JBBMFK010000009.1"/>
</dbReference>
<dbReference type="Proteomes" id="UP001464378">
    <property type="component" value="Unassembled WGS sequence"/>
</dbReference>
<proteinExistence type="predicted"/>
<comment type="caution">
    <text evidence="2">The sequence shown here is derived from an EMBL/GenBank/DDBJ whole genome shotgun (WGS) entry which is preliminary data.</text>
</comment>
<protein>
    <recommendedName>
        <fullName evidence="4">Adhesin domain-containing protein</fullName>
    </recommendedName>
</protein>
<evidence type="ECO:0000313" key="2">
    <source>
        <dbReference type="EMBL" id="MEQ2443265.1"/>
    </source>
</evidence>